<dbReference type="OrthoDB" id="5523836at2"/>
<protein>
    <recommendedName>
        <fullName evidence="1">Carrier domain-containing protein</fullName>
    </recommendedName>
</protein>
<dbReference type="Pfam" id="PF00550">
    <property type="entry name" value="PP-binding"/>
    <property type="match status" value="1"/>
</dbReference>
<dbReference type="AlphaFoldDB" id="A0A101TN56"/>
<evidence type="ECO:0000313" key="2">
    <source>
        <dbReference type="EMBL" id="KUN95404.1"/>
    </source>
</evidence>
<gene>
    <name evidence="2" type="ORF">AQJ67_36050</name>
</gene>
<reference evidence="2 3" key="1">
    <citation type="submission" date="2015-10" db="EMBL/GenBank/DDBJ databases">
        <title>Draft genome sequence of Streptomyces caeruleatus NRRL B-24802, type strain for the species Streptomyces caeruleatus.</title>
        <authorList>
            <person name="Ruckert C."/>
            <person name="Winkler A."/>
            <person name="Kalinowski J."/>
            <person name="Kampfer P."/>
            <person name="Glaeser S."/>
        </authorList>
    </citation>
    <scope>NUCLEOTIDE SEQUENCE [LARGE SCALE GENOMIC DNA]</scope>
    <source>
        <strain evidence="2 3">NRRL B-24802</strain>
    </source>
</reference>
<dbReference type="PROSITE" id="PS50075">
    <property type="entry name" value="CARRIER"/>
    <property type="match status" value="1"/>
</dbReference>
<organism evidence="2 3">
    <name type="scientific">Streptomyces caeruleatus</name>
    <dbReference type="NCBI Taxonomy" id="661399"/>
    <lineage>
        <taxon>Bacteria</taxon>
        <taxon>Bacillati</taxon>
        <taxon>Actinomycetota</taxon>
        <taxon>Actinomycetes</taxon>
        <taxon>Kitasatosporales</taxon>
        <taxon>Streptomycetaceae</taxon>
        <taxon>Streptomyces</taxon>
    </lineage>
</organism>
<dbReference type="EMBL" id="LMWY01000049">
    <property type="protein sequence ID" value="KUN95404.1"/>
    <property type="molecule type" value="Genomic_DNA"/>
</dbReference>
<dbReference type="RefSeq" id="WP_062723680.1">
    <property type="nucleotide sequence ID" value="NZ_KQ948938.1"/>
</dbReference>
<proteinExistence type="predicted"/>
<name>A0A101TN56_9ACTN</name>
<dbReference type="InterPro" id="IPR009081">
    <property type="entry name" value="PP-bd_ACP"/>
</dbReference>
<dbReference type="Gene3D" id="1.10.1200.10">
    <property type="entry name" value="ACP-like"/>
    <property type="match status" value="1"/>
</dbReference>
<feature type="domain" description="Carrier" evidence="1">
    <location>
        <begin position="1"/>
        <end position="75"/>
    </location>
</feature>
<dbReference type="Proteomes" id="UP000053429">
    <property type="component" value="Unassembled WGS sequence"/>
</dbReference>
<keyword evidence="3" id="KW-1185">Reference proteome</keyword>
<dbReference type="STRING" id="661399.AQJ67_36050"/>
<dbReference type="InterPro" id="IPR036736">
    <property type="entry name" value="ACP-like_sf"/>
</dbReference>
<dbReference type="SUPFAM" id="SSF47336">
    <property type="entry name" value="ACP-like"/>
    <property type="match status" value="1"/>
</dbReference>
<evidence type="ECO:0000259" key="1">
    <source>
        <dbReference type="PROSITE" id="PS50075"/>
    </source>
</evidence>
<evidence type="ECO:0000313" key="3">
    <source>
        <dbReference type="Proteomes" id="UP000053429"/>
    </source>
</evidence>
<accession>A0A101TN56</accession>
<sequence>MDAIAKHIVNILVEKFSVDDGITAATEFSALELDSLVMLELSVIIEREYGPRIPEDELLEAGSVNGIVALISAGAPAA</sequence>
<comment type="caution">
    <text evidence="2">The sequence shown here is derived from an EMBL/GenBank/DDBJ whole genome shotgun (WGS) entry which is preliminary data.</text>
</comment>